<dbReference type="PANTHER" id="PTHR39200">
    <property type="entry name" value="HYPOTHETICAL EXPORTED PROTEIN"/>
    <property type="match status" value="1"/>
</dbReference>
<evidence type="ECO:0000259" key="2">
    <source>
        <dbReference type="Pfam" id="PF10988"/>
    </source>
</evidence>
<dbReference type="InterPro" id="IPR021255">
    <property type="entry name" value="DUF2807"/>
</dbReference>
<sequence length="288" mass="30759">MGPNLSIMTLGSGNTFVTSTETVNVDTLTLNSKGSGLLQTWFSEIRVFNMRVEYYGSGDTKLFVDSDSDVDTLTVVAQGSGDACLSWISPMSINHFEVQQVGSGDVSVGPHGSCQLAKLSMLGSGKLDVGGVQCDSVDVDLMSSGKVVVQAANALDVEAYGSGHVQFTGAAPHAIASTGYKPVYPKPVDDTYHPSNCKRHKIPVIKPKYAALSSGVLASAELDSAESSPGHDGGVFWDGVNHDKSNIVPLAAIVFFVAMILRWFNKSNRRAREEDREPLLGAQRRVYV</sequence>
<reference evidence="4" key="1">
    <citation type="submission" date="2017-03" db="EMBL/GenBank/DDBJ databases">
        <title>Phytopthora megakarya and P. palmivora, two closely related causual agents of cacao black pod achieved similar genome size and gene model numbers by different mechanisms.</title>
        <authorList>
            <person name="Ali S."/>
            <person name="Shao J."/>
            <person name="Larry D.J."/>
            <person name="Kronmiller B."/>
            <person name="Shen D."/>
            <person name="Strem M.D."/>
            <person name="Melnick R.L."/>
            <person name="Guiltinan M.J."/>
            <person name="Tyler B.M."/>
            <person name="Meinhardt L.W."/>
            <person name="Bailey B.A."/>
        </authorList>
    </citation>
    <scope>NUCLEOTIDE SEQUENCE [LARGE SCALE GENOMIC DNA]</scope>
    <source>
        <strain evidence="4">zdho120</strain>
    </source>
</reference>
<keyword evidence="1" id="KW-0472">Membrane</keyword>
<dbReference type="Proteomes" id="UP000198211">
    <property type="component" value="Unassembled WGS sequence"/>
</dbReference>
<feature type="transmembrane region" description="Helical" evidence="1">
    <location>
        <begin position="247"/>
        <end position="264"/>
    </location>
</feature>
<proteinExistence type="predicted"/>
<evidence type="ECO:0000313" key="4">
    <source>
        <dbReference type="Proteomes" id="UP000198211"/>
    </source>
</evidence>
<keyword evidence="1" id="KW-1133">Transmembrane helix</keyword>
<dbReference type="OrthoDB" id="161142at2759"/>
<feature type="domain" description="Putative auto-transporter adhesin head GIN" evidence="2">
    <location>
        <begin position="57"/>
        <end position="170"/>
    </location>
</feature>
<organism evidence="3 4">
    <name type="scientific">Phytophthora megakarya</name>
    <dbReference type="NCBI Taxonomy" id="4795"/>
    <lineage>
        <taxon>Eukaryota</taxon>
        <taxon>Sar</taxon>
        <taxon>Stramenopiles</taxon>
        <taxon>Oomycota</taxon>
        <taxon>Peronosporomycetes</taxon>
        <taxon>Peronosporales</taxon>
        <taxon>Peronosporaceae</taxon>
        <taxon>Phytophthora</taxon>
    </lineage>
</organism>
<gene>
    <name evidence="3" type="ORF">PHMEG_00026826</name>
</gene>
<dbReference type="AlphaFoldDB" id="A0A225V9U2"/>
<dbReference type="Gene3D" id="2.160.20.120">
    <property type="match status" value="1"/>
</dbReference>
<evidence type="ECO:0000313" key="3">
    <source>
        <dbReference type="EMBL" id="OWZ01729.1"/>
    </source>
</evidence>
<comment type="caution">
    <text evidence="3">The sequence shown here is derived from an EMBL/GenBank/DDBJ whole genome shotgun (WGS) entry which is preliminary data.</text>
</comment>
<keyword evidence="4" id="KW-1185">Reference proteome</keyword>
<dbReference type="PANTHER" id="PTHR39200:SF1">
    <property type="entry name" value="AUTO-TRANSPORTER ADHESIN HEAD GIN DOMAIN-CONTAINING PROTEIN-RELATED"/>
    <property type="match status" value="1"/>
</dbReference>
<evidence type="ECO:0000256" key="1">
    <source>
        <dbReference type="SAM" id="Phobius"/>
    </source>
</evidence>
<dbReference type="EMBL" id="NBNE01006636">
    <property type="protein sequence ID" value="OWZ01729.1"/>
    <property type="molecule type" value="Genomic_DNA"/>
</dbReference>
<protein>
    <recommendedName>
        <fullName evidence="2">Putative auto-transporter adhesin head GIN domain-containing protein</fullName>
    </recommendedName>
</protein>
<keyword evidence="1" id="KW-0812">Transmembrane</keyword>
<accession>A0A225V9U2</accession>
<name>A0A225V9U2_9STRA</name>
<dbReference type="Pfam" id="PF10988">
    <property type="entry name" value="DUF2807"/>
    <property type="match status" value="1"/>
</dbReference>